<evidence type="ECO:0000256" key="3">
    <source>
        <dbReference type="ARBA" id="ARBA00022525"/>
    </source>
</evidence>
<gene>
    <name evidence="7" type="ORF">ACE1CA_20720</name>
</gene>
<comment type="subcellular location">
    <subcellularLocation>
        <location evidence="2">Secreted</location>
    </subcellularLocation>
</comment>
<proteinExistence type="predicted"/>
<dbReference type="InterPro" id="IPR011049">
    <property type="entry name" value="Serralysin-like_metalloprot_C"/>
</dbReference>
<feature type="domain" description="Peptidase M10 serralysin C-terminal" evidence="6">
    <location>
        <begin position="859"/>
        <end position="946"/>
    </location>
</feature>
<dbReference type="EMBL" id="JBHFNT010000192">
    <property type="protein sequence ID" value="MFB2836955.1"/>
    <property type="molecule type" value="Genomic_DNA"/>
</dbReference>
<dbReference type="InterPro" id="IPR018511">
    <property type="entry name" value="Hemolysin-typ_Ca-bd_CS"/>
</dbReference>
<dbReference type="SUPFAM" id="SSF55486">
    <property type="entry name" value="Metalloproteases ('zincins'), catalytic domain"/>
    <property type="match status" value="1"/>
</dbReference>
<dbReference type="Proteomes" id="UP001576780">
    <property type="component" value="Unassembled WGS sequence"/>
</dbReference>
<accession>A0ABV4WPD1</accession>
<dbReference type="PROSITE" id="PS00330">
    <property type="entry name" value="HEMOLYSIN_CALCIUM"/>
    <property type="match status" value="1"/>
</dbReference>
<evidence type="ECO:0000256" key="2">
    <source>
        <dbReference type="ARBA" id="ARBA00004613"/>
    </source>
</evidence>
<dbReference type="InterPro" id="IPR001343">
    <property type="entry name" value="Hemolysn_Ca-bd"/>
</dbReference>
<comment type="caution">
    <text evidence="7">The sequence shown here is derived from an EMBL/GenBank/DDBJ whole genome shotgun (WGS) entry which is preliminary data.</text>
</comment>
<evidence type="ECO:0000259" key="6">
    <source>
        <dbReference type="Pfam" id="PF08548"/>
    </source>
</evidence>
<evidence type="ECO:0000256" key="5">
    <source>
        <dbReference type="SAM" id="MobiDB-lite"/>
    </source>
</evidence>
<sequence length="1038" mass="115321">MATANLPLSLTDLYDENFYRARYSDLTTLSSRELYQHFLTVGLTEGRNFSPYFDVDFYKLSNPSLANLSNRQLVDDFLNRGIDAGLKFSPYFDLDVYRASNPDLAQLSNRELLVHFRDSGANEGRKSTLIFDSDFYRYANPDLAQLSNKQAFFHVQTTGIEQSREFSPFFDITFFRAANSDLANSLNNRQLLEQFLINGLPQGRRFSPFVDLTYYKSNNSDLANLNNTQLLTNLENVGIFQGRPFSSLVDLNFYRASNPDLATLNNKQLLEHLETFGLNEGRRFSSVVDLNSYRNTNSRFQTLSNRDLFENFQLSGLSSGVALSNLLDLKFYKKANPDLASLTDAELIQHFQNAGLQEGRKFSPYFDASFYVNNNPDLLAAGFRSNESRSIEHFLRFGLAENRPFSQFFDLNYYRNNNYDLRNLTPAQAFRHFIDYGIKEGRRPSVMFDPGYYIANNPDLAARNLTFEEGFQDFQTTGFNLARPASIVFQPNAIAPLVATRFRGVADDWGLPQWLLNAAKWQNIPTRGTLTYSFVSTPNAFLYEGLERGVSEVTPAIKALVREVMKEYGKVMGIKLEEVPDRPPNAGRIRIMFSEGSPNPQIVTLNGINSYGYAYAPTDFAGSGLPGDVHLNPQKVREFEAAANLFPDTPDIPGDPFIINLDTPVQANEAYEALFFLMGAALGLEQPQRQKDITTIDTDFEPTLPLARDNNTNTVMTGNFTDNYSGGSFAVTPMPDDIRALQYLYGASDWNSGNTIYRVSNQGLPQKRTIWDAGGIDTLDFSGWIPFFPTENFRIRNLDYYFDMNEGGQNTAQSALPRANPPNYISPTPTGATYSLPNPDSTEEEPLPPIVYRTTAYTISIAFGTKIENLVGSQGNDEIFGNELANNINGGPGNDRIAGARGADLLTGGSGADTFVFARLDGGENVATADVVADFNIAEDKIALALVPVLDLNPPEPLDSFATPLQVVINPSNPNSRFVQINGQTLAILTQGTGANANDTILQLSGSNEFLAVIKNTPVGALNNAGFQLEVNLTVPGF</sequence>
<dbReference type="SUPFAM" id="SSF51120">
    <property type="entry name" value="beta-Roll"/>
    <property type="match status" value="1"/>
</dbReference>
<dbReference type="Gene3D" id="3.40.390.10">
    <property type="entry name" value="Collagenase (Catalytic Domain)"/>
    <property type="match status" value="1"/>
</dbReference>
<dbReference type="InterPro" id="IPR024079">
    <property type="entry name" value="MetalloPept_cat_dom_sf"/>
</dbReference>
<keyword evidence="4" id="KW-0677">Repeat</keyword>
<dbReference type="Gene3D" id="2.150.10.10">
    <property type="entry name" value="Serralysin-like metalloprotease, C-terminal"/>
    <property type="match status" value="1"/>
</dbReference>
<reference evidence="7 8" key="1">
    <citation type="submission" date="2024-09" db="EMBL/GenBank/DDBJ databases">
        <title>Floridaenema gen nov. (Aerosakkonemataceae, Aerosakkonematales ord. nov., Cyanobacteria) from benthic tropical and subtropical fresh waters, with the description of four new species.</title>
        <authorList>
            <person name="Moretto J.A."/>
            <person name="Berthold D.E."/>
            <person name="Lefler F.W."/>
            <person name="Huang I.-S."/>
            <person name="Laughinghouse H. IV."/>
        </authorList>
    </citation>
    <scope>NUCLEOTIDE SEQUENCE [LARGE SCALE GENOMIC DNA]</scope>
    <source>
        <strain evidence="7 8">BLCC-F167</strain>
    </source>
</reference>
<dbReference type="Pfam" id="PF08548">
    <property type="entry name" value="Peptidase_M10_C"/>
    <property type="match status" value="1"/>
</dbReference>
<name>A0ABV4WPD1_9CYAN</name>
<evidence type="ECO:0000256" key="1">
    <source>
        <dbReference type="ARBA" id="ARBA00001913"/>
    </source>
</evidence>
<comment type="cofactor">
    <cofactor evidence="1">
        <name>Ca(2+)</name>
        <dbReference type="ChEBI" id="CHEBI:29108"/>
    </cofactor>
</comment>
<feature type="region of interest" description="Disordered" evidence="5">
    <location>
        <begin position="811"/>
        <end position="847"/>
    </location>
</feature>
<protein>
    <submittedName>
        <fullName evidence="7">M10 family metallopeptidase C-terminal domain-containing protein</fullName>
    </submittedName>
</protein>
<keyword evidence="8" id="KW-1185">Reference proteome</keyword>
<keyword evidence="3" id="KW-0964">Secreted</keyword>
<dbReference type="PRINTS" id="PR00313">
    <property type="entry name" value="CABNDNGRPT"/>
</dbReference>
<dbReference type="RefSeq" id="WP_413279316.1">
    <property type="nucleotide sequence ID" value="NZ_JBHFNT010000192.1"/>
</dbReference>
<organism evidence="7 8">
    <name type="scientific">Floridaenema evergladense BLCC-F167</name>
    <dbReference type="NCBI Taxonomy" id="3153639"/>
    <lineage>
        <taxon>Bacteria</taxon>
        <taxon>Bacillati</taxon>
        <taxon>Cyanobacteriota</taxon>
        <taxon>Cyanophyceae</taxon>
        <taxon>Oscillatoriophycideae</taxon>
        <taxon>Aerosakkonematales</taxon>
        <taxon>Aerosakkonemataceae</taxon>
        <taxon>Floridanema</taxon>
        <taxon>Floridanema evergladense</taxon>
    </lineage>
</organism>
<evidence type="ECO:0000256" key="4">
    <source>
        <dbReference type="ARBA" id="ARBA00022737"/>
    </source>
</evidence>
<evidence type="ECO:0000313" key="8">
    <source>
        <dbReference type="Proteomes" id="UP001576780"/>
    </source>
</evidence>
<dbReference type="Pfam" id="PF00353">
    <property type="entry name" value="HemolysinCabind"/>
    <property type="match status" value="1"/>
</dbReference>
<feature type="compositionally biased region" description="Polar residues" evidence="5">
    <location>
        <begin position="823"/>
        <end position="840"/>
    </location>
</feature>
<evidence type="ECO:0000313" key="7">
    <source>
        <dbReference type="EMBL" id="MFB2836955.1"/>
    </source>
</evidence>
<dbReference type="InterPro" id="IPR013858">
    <property type="entry name" value="Peptidase_M10B_C"/>
</dbReference>